<feature type="region of interest" description="Disordered" evidence="6">
    <location>
        <begin position="923"/>
        <end position="952"/>
    </location>
</feature>
<keyword evidence="2" id="KW-0378">Hydrolase</keyword>
<gene>
    <name evidence="9" type="ORF">CDAUBV1_LOCUS10110</name>
</gene>
<evidence type="ECO:0000256" key="5">
    <source>
        <dbReference type="ARBA" id="ARBA00047984"/>
    </source>
</evidence>
<dbReference type="Pfam" id="PF08148">
    <property type="entry name" value="DSHCT"/>
    <property type="match status" value="1"/>
</dbReference>
<dbReference type="PANTHER" id="PTHR12131">
    <property type="entry name" value="ATP-DEPENDENT RNA AND DNA HELICASE"/>
    <property type="match status" value="1"/>
</dbReference>
<evidence type="ECO:0000313" key="9">
    <source>
        <dbReference type="EMBL" id="CAL5136010.1"/>
    </source>
</evidence>
<name>A0AAV2TFT1_CALDB</name>
<feature type="domain" description="Helicase ATP-binding" evidence="7">
    <location>
        <begin position="219"/>
        <end position="376"/>
    </location>
</feature>
<dbReference type="GO" id="GO:0070478">
    <property type="term" value="P:nuclear-transcribed mRNA catabolic process, 3'-5' exonucleolytic nonsense-mediated decay"/>
    <property type="evidence" value="ECO:0007669"/>
    <property type="project" value="TreeGrafter"/>
</dbReference>
<dbReference type="InterPro" id="IPR012961">
    <property type="entry name" value="Ski2/MTR4_C"/>
</dbReference>
<feature type="domain" description="Helicase C-terminal" evidence="8">
    <location>
        <begin position="510"/>
        <end position="708"/>
    </location>
</feature>
<feature type="compositionally biased region" description="Acidic residues" evidence="6">
    <location>
        <begin position="943"/>
        <end position="952"/>
    </location>
</feature>
<dbReference type="PROSITE" id="PS51194">
    <property type="entry name" value="HELICASE_CTER"/>
    <property type="match status" value="1"/>
</dbReference>
<dbReference type="PROSITE" id="PS51192">
    <property type="entry name" value="HELICASE_ATP_BIND_1"/>
    <property type="match status" value="1"/>
</dbReference>
<dbReference type="Pfam" id="PF00271">
    <property type="entry name" value="Helicase_C"/>
    <property type="match status" value="1"/>
</dbReference>
<evidence type="ECO:0000256" key="3">
    <source>
        <dbReference type="ARBA" id="ARBA00022806"/>
    </source>
</evidence>
<dbReference type="InterPro" id="IPR001650">
    <property type="entry name" value="Helicase_C-like"/>
</dbReference>
<evidence type="ECO:0000256" key="6">
    <source>
        <dbReference type="SAM" id="MobiDB-lite"/>
    </source>
</evidence>
<evidence type="ECO:0000313" key="10">
    <source>
        <dbReference type="Proteomes" id="UP001497525"/>
    </source>
</evidence>
<dbReference type="SMART" id="SM01142">
    <property type="entry name" value="DSHCT"/>
    <property type="match status" value="1"/>
</dbReference>
<evidence type="ECO:0000259" key="8">
    <source>
        <dbReference type="PROSITE" id="PS51194"/>
    </source>
</evidence>
<evidence type="ECO:0000256" key="1">
    <source>
        <dbReference type="ARBA" id="ARBA00022741"/>
    </source>
</evidence>
<dbReference type="EMBL" id="CAXLJL010000279">
    <property type="protein sequence ID" value="CAL5136010.1"/>
    <property type="molecule type" value="Genomic_DNA"/>
</dbReference>
<keyword evidence="4" id="KW-0067">ATP-binding</keyword>
<proteinExistence type="predicted"/>
<comment type="caution">
    <text evidence="9">The sequence shown here is derived from an EMBL/GenBank/DDBJ whole genome shotgun (WGS) entry which is preliminary data.</text>
</comment>
<reference evidence="9" key="1">
    <citation type="submission" date="2024-06" db="EMBL/GenBank/DDBJ databases">
        <authorList>
            <person name="Liu X."/>
            <person name="Lenzi L."/>
            <person name="Haldenby T S."/>
            <person name="Uol C."/>
        </authorList>
    </citation>
    <scope>NUCLEOTIDE SEQUENCE</scope>
</reference>
<dbReference type="Gene3D" id="3.40.50.300">
    <property type="entry name" value="P-loop containing nucleotide triphosphate hydrolases"/>
    <property type="match status" value="2"/>
</dbReference>
<feature type="compositionally biased region" description="Basic and acidic residues" evidence="6">
    <location>
        <begin position="924"/>
        <end position="934"/>
    </location>
</feature>
<feature type="compositionally biased region" description="Polar residues" evidence="6">
    <location>
        <begin position="445"/>
        <end position="456"/>
    </location>
</feature>
<dbReference type="InterPro" id="IPR011545">
    <property type="entry name" value="DEAD/DEAH_box_helicase_dom"/>
</dbReference>
<comment type="catalytic activity">
    <reaction evidence="5">
        <text>ATP + H2O = ADP + phosphate + H(+)</text>
        <dbReference type="Rhea" id="RHEA:13065"/>
        <dbReference type="ChEBI" id="CHEBI:15377"/>
        <dbReference type="ChEBI" id="CHEBI:15378"/>
        <dbReference type="ChEBI" id="CHEBI:30616"/>
        <dbReference type="ChEBI" id="CHEBI:43474"/>
        <dbReference type="ChEBI" id="CHEBI:456216"/>
        <dbReference type="EC" id="3.6.4.13"/>
    </reaction>
</comment>
<dbReference type="Pfam" id="PF00270">
    <property type="entry name" value="DEAD"/>
    <property type="match status" value="1"/>
</dbReference>
<dbReference type="Gene3D" id="1.10.3380.30">
    <property type="match status" value="1"/>
</dbReference>
<keyword evidence="3" id="KW-0347">Helicase</keyword>
<feature type="region of interest" description="Disordered" evidence="6">
    <location>
        <begin position="431"/>
        <end position="488"/>
    </location>
</feature>
<dbReference type="GO" id="GO:0003724">
    <property type="term" value="F:RNA helicase activity"/>
    <property type="evidence" value="ECO:0007669"/>
    <property type="project" value="UniProtKB-EC"/>
</dbReference>
<dbReference type="PANTHER" id="PTHR12131:SF1">
    <property type="entry name" value="ATP-DEPENDENT RNA HELICASE SUPV3L1, MITOCHONDRIAL-RELATED"/>
    <property type="match status" value="1"/>
</dbReference>
<dbReference type="SUPFAM" id="SSF52540">
    <property type="entry name" value="P-loop containing nucleoside triphosphate hydrolases"/>
    <property type="match status" value="1"/>
</dbReference>
<dbReference type="PIRSF" id="PIRSF005198">
    <property type="entry name" value="Antiviral_helicase_SKI2"/>
    <property type="match status" value="1"/>
</dbReference>
<dbReference type="Proteomes" id="UP001497525">
    <property type="component" value="Unassembled WGS sequence"/>
</dbReference>
<dbReference type="CDD" id="cd18795">
    <property type="entry name" value="SF2_C_Ski2"/>
    <property type="match status" value="1"/>
</dbReference>
<accession>A0AAV2TFT1</accession>
<protein>
    <recommendedName>
        <fullName evidence="11">Antiviral helicase SKI2</fullName>
    </recommendedName>
</protein>
<evidence type="ECO:0000259" key="7">
    <source>
        <dbReference type="PROSITE" id="PS51192"/>
    </source>
</evidence>
<dbReference type="InterPro" id="IPR014001">
    <property type="entry name" value="Helicase_ATP-bd"/>
</dbReference>
<dbReference type="SMART" id="SM00490">
    <property type="entry name" value="HELICc"/>
    <property type="match status" value="1"/>
</dbReference>
<sequence>MDNAPPFLLHAFLEPCVSDATRRELNKIPNALFPSEPLIPKYVCDIHRDFETGEVAKIANSSPIDYSLHISTGTNLLNVKDPSVIAQVGVLSDENHRKIRDRFSLSSTLLTAKEVNNRNIESGLDYEKYLSVASASVLAEWGVPISSHSAGGYRTFLPFERLEPGTKSMLLKRSIGQNPVKKYAVMEDTAQRLPSLSKLIPDPAYTWDFELDTFQKQAILCLERNQSVFVSAHTSAGKTVVAEYACALCRRRGSRVIYTSPIKALSNQKFHDFRRTFGEDVGLLTGDIKVATNSSFLVMTTEILHNMLCNAADTIRDLEIVIMDEVHYLNDAERGHVWEQIMIMLPKHVLLVMLSATVPNTFEFADWLGRIRGSEIHVVATDKRPVPLEHYLFTGLDGQDTAKQLHLIADQTGQFNTPGYKQAFMAFTAPKIRKKPKEKEDGDETTNFSDKNVNSTRGGNAAGGRGGKKGANSRQHFTGGKMNTPGRWNYMPSSGGMSVHEKRTKNLWLGVVRLLKERELMPAIAFGFSRNALEVLASHLSSVDLLDKNEKNEVHQFLRFSLKNRLKGPDVNLPSVIFITDLVLRGLAVHHAGMLPLLKETVEMLFQRGLVRLLFATETFAMGVNMPARCVIFSTLEKYDGRRRRPLNPGEYTQMAGRAGRRGLDASGTVLILVDGIGQSITSKCGMPTPETLMSIILGKPTQLASQFKITYSMILHLHRTNWLSPQDVMRRSFMEAPALRREIDRRQHLTRLKALLASTTTLIPSAGSASTSSTSIETWKGKHIQVSAATVPVGEPVLQVKCPLGQVLCAEAMGIYYQACCKFRQLNSSVSIVLGSQSLPDLQRVFCPGRLLIIQIPDPSLKSNPIRASTVPNWLLPAVVVDLKKVFVQGTTEIQWNLLTWQTPSKADTTSSYRLFQPAKLDTSGKECSDPSNKEPPSVTIEDAETSEQTEEEILRDGEDRWMSRTPFPPQLMPVFVPASFEDGLSRLILVPDQTSRCIVRICDQVINFKSGRVITNSSVTVSELLLRAIKRHRQELAAAEAGLCLVVGTNTSAADSELPELLNEVNQGLNDLVRQFVPKADDDSQPVFYGLPPDVPPPLNVSRALRLKQNIGETSSLFDELWMLSDELTTPLLSSAITQRLAPVTCPDLVAHLALFHRTCRRRWAVKRLETSLSDDKLSLKTEYLGRLRVLEELGFIDAATERGCLSLKGLVACELQQMEVLLTQLLLDGSFTQLPPADIAALLSCFVFELRAADTTRDEKSSNYTVASTEPTSNLTLLDTASTKNFEGDKSSTLNNSTVPADSTGFTPKLASVPDHLQEPVRKMFEFASNLEQLQRKHGLADPSSDTRLNASLVNVTYAWATGHPFSTLVHLTEVQEGFLVRGLLRLDELLRHVCNACHRLGDQALGLKMNEARNAIHRDLICAPSLYISEEFVYQPDEEQAD</sequence>
<organism evidence="9 10">
    <name type="scientific">Calicophoron daubneyi</name>
    <name type="common">Rumen fluke</name>
    <name type="synonym">Paramphistomum daubneyi</name>
    <dbReference type="NCBI Taxonomy" id="300641"/>
    <lineage>
        <taxon>Eukaryota</taxon>
        <taxon>Metazoa</taxon>
        <taxon>Spiralia</taxon>
        <taxon>Lophotrochozoa</taxon>
        <taxon>Platyhelminthes</taxon>
        <taxon>Trematoda</taxon>
        <taxon>Digenea</taxon>
        <taxon>Plagiorchiida</taxon>
        <taxon>Pronocephalata</taxon>
        <taxon>Paramphistomoidea</taxon>
        <taxon>Paramphistomidae</taxon>
        <taxon>Calicophoron</taxon>
    </lineage>
</organism>
<evidence type="ECO:0008006" key="11">
    <source>
        <dbReference type="Google" id="ProtNLM"/>
    </source>
</evidence>
<dbReference type="FunFam" id="3.40.50.300:FF:000354">
    <property type="entry name" value="ATP-dependent RNA helicase SKI2"/>
    <property type="match status" value="1"/>
</dbReference>
<evidence type="ECO:0000256" key="4">
    <source>
        <dbReference type="ARBA" id="ARBA00022840"/>
    </source>
</evidence>
<dbReference type="GO" id="GO:0055087">
    <property type="term" value="C:Ski complex"/>
    <property type="evidence" value="ECO:0007669"/>
    <property type="project" value="TreeGrafter"/>
</dbReference>
<dbReference type="InterPro" id="IPR027417">
    <property type="entry name" value="P-loop_NTPase"/>
</dbReference>
<dbReference type="GO" id="GO:0003723">
    <property type="term" value="F:RNA binding"/>
    <property type="evidence" value="ECO:0007669"/>
    <property type="project" value="InterPro"/>
</dbReference>
<dbReference type="InterPro" id="IPR050699">
    <property type="entry name" value="RNA-DNA_Helicase"/>
</dbReference>
<dbReference type="GO" id="GO:0005524">
    <property type="term" value="F:ATP binding"/>
    <property type="evidence" value="ECO:0007669"/>
    <property type="project" value="UniProtKB-KW"/>
</dbReference>
<dbReference type="InterPro" id="IPR016438">
    <property type="entry name" value="SKI2-like"/>
</dbReference>
<evidence type="ECO:0000256" key="2">
    <source>
        <dbReference type="ARBA" id="ARBA00022801"/>
    </source>
</evidence>
<keyword evidence="1" id="KW-0547">Nucleotide-binding</keyword>
<dbReference type="SMART" id="SM00487">
    <property type="entry name" value="DEXDc"/>
    <property type="match status" value="1"/>
</dbReference>
<dbReference type="GO" id="GO:0016787">
    <property type="term" value="F:hydrolase activity"/>
    <property type="evidence" value="ECO:0007669"/>
    <property type="project" value="UniProtKB-KW"/>
</dbReference>